<feature type="compositionally biased region" description="Gly residues" evidence="1">
    <location>
        <begin position="77"/>
        <end position="86"/>
    </location>
</feature>
<dbReference type="GeneID" id="55991269"/>
<gene>
    <name evidence="2" type="ORF">TRUGW13939_03766</name>
</gene>
<evidence type="ECO:0000313" key="2">
    <source>
        <dbReference type="EMBL" id="QKX56660.1"/>
    </source>
</evidence>
<feature type="compositionally biased region" description="Pro residues" evidence="1">
    <location>
        <begin position="44"/>
        <end position="53"/>
    </location>
</feature>
<reference evidence="3" key="1">
    <citation type="submission" date="2020-06" db="EMBL/GenBank/DDBJ databases">
        <title>A chromosome-scale genome assembly of Talaromyces rugulosus W13939.</title>
        <authorList>
            <person name="Wang B."/>
            <person name="Guo L."/>
            <person name="Ye K."/>
            <person name="Wang L."/>
        </authorList>
    </citation>
    <scope>NUCLEOTIDE SEQUENCE [LARGE SCALE GENOMIC DNA]</scope>
    <source>
        <strain evidence="3">W13939</strain>
    </source>
</reference>
<keyword evidence="3" id="KW-1185">Reference proteome</keyword>
<sequence length="284" mass="31314">MDLSSLEGPPTLDDRFTFTISSPSPVSPVGGGATWERSRRQPSIPQPIPPTPISPLSESPRSFSPSGSLPSTLRRPNGGGSNGSDGGYSNYYNYNNYYNNNNNNNSNSNYYNDRYESPAPPRLRSSRSFSTLQEPASIPPRPASAGNHSSPSPSPRLITNGRLVWLEEQQIWILIDSPSPAQQGAARALPRARNPDTVHVVQHSSNPLIQYYDPVSHQDEILQDGAAMPPPSYESHRFSLGRLHPQRITIPAPPHHHNHRSDRPPRTRTQWASVADRLGRSPLA</sequence>
<dbReference type="AlphaFoldDB" id="A0A7H8QRQ5"/>
<feature type="region of interest" description="Disordered" evidence="1">
    <location>
        <begin position="1"/>
        <end position="156"/>
    </location>
</feature>
<protein>
    <submittedName>
        <fullName evidence="2">Uncharacterized protein</fullName>
    </submittedName>
</protein>
<feature type="compositionally biased region" description="Low complexity" evidence="1">
    <location>
        <begin position="87"/>
        <end position="112"/>
    </location>
</feature>
<dbReference type="RefSeq" id="XP_035342838.1">
    <property type="nucleotide sequence ID" value="XM_035486945.1"/>
</dbReference>
<dbReference type="EMBL" id="CP055899">
    <property type="protein sequence ID" value="QKX56660.1"/>
    <property type="molecule type" value="Genomic_DNA"/>
</dbReference>
<name>A0A7H8QRQ5_TALRU</name>
<evidence type="ECO:0000313" key="3">
    <source>
        <dbReference type="Proteomes" id="UP000509510"/>
    </source>
</evidence>
<evidence type="ECO:0000256" key="1">
    <source>
        <dbReference type="SAM" id="MobiDB-lite"/>
    </source>
</evidence>
<dbReference type="Proteomes" id="UP000509510">
    <property type="component" value="Chromosome II"/>
</dbReference>
<feature type="compositionally biased region" description="Low complexity" evidence="1">
    <location>
        <begin position="54"/>
        <end position="73"/>
    </location>
</feature>
<accession>A0A7H8QRQ5</accession>
<organism evidence="2 3">
    <name type="scientific">Talaromyces rugulosus</name>
    <name type="common">Penicillium rugulosum</name>
    <dbReference type="NCBI Taxonomy" id="121627"/>
    <lineage>
        <taxon>Eukaryota</taxon>
        <taxon>Fungi</taxon>
        <taxon>Dikarya</taxon>
        <taxon>Ascomycota</taxon>
        <taxon>Pezizomycotina</taxon>
        <taxon>Eurotiomycetes</taxon>
        <taxon>Eurotiomycetidae</taxon>
        <taxon>Eurotiales</taxon>
        <taxon>Trichocomaceae</taxon>
        <taxon>Talaromyces</taxon>
        <taxon>Talaromyces sect. Islandici</taxon>
    </lineage>
</organism>
<dbReference type="KEGG" id="trg:TRUGW13939_03766"/>
<feature type="region of interest" description="Disordered" evidence="1">
    <location>
        <begin position="247"/>
        <end position="284"/>
    </location>
</feature>
<dbReference type="OrthoDB" id="10536087at2759"/>
<proteinExistence type="predicted"/>